<dbReference type="RefSeq" id="WP_310175650.1">
    <property type="nucleotide sequence ID" value="NZ_BAABHE010000002.1"/>
</dbReference>
<evidence type="ECO:0000313" key="3">
    <source>
        <dbReference type="Proteomes" id="UP001183794"/>
    </source>
</evidence>
<dbReference type="Pfam" id="PF01966">
    <property type="entry name" value="HD"/>
    <property type="match status" value="1"/>
</dbReference>
<dbReference type="Proteomes" id="UP001183794">
    <property type="component" value="Unassembled WGS sequence"/>
</dbReference>
<sequence length="116" mass="12903">MRQILLSSLRAPPVIVCAYARRLCDAYLQADRELVLIATLLHDTGWAHVDEERIISEDFCGDGLKAKIRYEHEVQGCEVAKRVLPAWATPMSSLQKSQPLSMAMIPGKKPTASKTP</sequence>
<evidence type="ECO:0000259" key="1">
    <source>
        <dbReference type="Pfam" id="PF01966"/>
    </source>
</evidence>
<dbReference type="InterPro" id="IPR003607">
    <property type="entry name" value="HD/PDEase_dom"/>
</dbReference>
<gene>
    <name evidence="2" type="ORF">J2S62_002709</name>
</gene>
<organism evidence="2 3">
    <name type="scientific">Enteractinococcus fodinae</name>
    <dbReference type="NCBI Taxonomy" id="684663"/>
    <lineage>
        <taxon>Bacteria</taxon>
        <taxon>Bacillati</taxon>
        <taxon>Actinomycetota</taxon>
        <taxon>Actinomycetes</taxon>
        <taxon>Micrococcales</taxon>
        <taxon>Micrococcaceae</taxon>
    </lineage>
</organism>
<dbReference type="Gene3D" id="1.10.3210.10">
    <property type="entry name" value="Hypothetical protein af1432"/>
    <property type="match status" value="1"/>
</dbReference>
<accession>A0ABU2B4B1</accession>
<protein>
    <recommendedName>
        <fullName evidence="1">HD domain-containing protein</fullName>
    </recommendedName>
</protein>
<keyword evidence="3" id="KW-1185">Reference proteome</keyword>
<comment type="caution">
    <text evidence="2">The sequence shown here is derived from an EMBL/GenBank/DDBJ whole genome shotgun (WGS) entry which is preliminary data.</text>
</comment>
<dbReference type="InterPro" id="IPR006674">
    <property type="entry name" value="HD_domain"/>
</dbReference>
<name>A0ABU2B4B1_9MICC</name>
<reference evidence="2 3" key="1">
    <citation type="submission" date="2023-07" db="EMBL/GenBank/DDBJ databases">
        <title>Sequencing the genomes of 1000 actinobacteria strains.</title>
        <authorList>
            <person name="Klenk H.-P."/>
        </authorList>
    </citation>
    <scope>NUCLEOTIDE SEQUENCE [LARGE SCALE GENOMIC DNA]</scope>
    <source>
        <strain evidence="2 3">DSM 22966</strain>
    </source>
</reference>
<dbReference type="CDD" id="cd00077">
    <property type="entry name" value="HDc"/>
    <property type="match status" value="1"/>
</dbReference>
<feature type="domain" description="HD" evidence="1">
    <location>
        <begin position="16"/>
        <end position="84"/>
    </location>
</feature>
<dbReference type="SUPFAM" id="SSF109604">
    <property type="entry name" value="HD-domain/PDEase-like"/>
    <property type="match status" value="1"/>
</dbReference>
<proteinExistence type="predicted"/>
<dbReference type="EMBL" id="JAVDYJ010000001">
    <property type="protein sequence ID" value="MDR7348452.1"/>
    <property type="molecule type" value="Genomic_DNA"/>
</dbReference>
<evidence type="ECO:0000313" key="2">
    <source>
        <dbReference type="EMBL" id="MDR7348452.1"/>
    </source>
</evidence>